<reference evidence="2" key="1">
    <citation type="journal article" date="2014" name="Int. J. Syst. Evol. Microbiol.">
        <title>Complete genome sequence of Corynebacterium casei LMG S-19264T (=DSM 44701T), isolated from a smear-ripened cheese.</title>
        <authorList>
            <consortium name="US DOE Joint Genome Institute (JGI-PGF)"/>
            <person name="Walter F."/>
            <person name="Albersmeier A."/>
            <person name="Kalinowski J."/>
            <person name="Ruckert C."/>
        </authorList>
    </citation>
    <scope>NUCLEOTIDE SEQUENCE</scope>
    <source>
        <strain evidence="2">KCTC 32501</strain>
    </source>
</reference>
<keyword evidence="3" id="KW-1185">Reference proteome</keyword>
<protein>
    <recommendedName>
        <fullName evidence="1">SPFH domain-containing protein</fullName>
    </recommendedName>
</protein>
<gene>
    <name evidence="2" type="primary">ydjI</name>
    <name evidence="2" type="ORF">GCM10009007_06500</name>
</gene>
<dbReference type="InterPro" id="IPR036013">
    <property type="entry name" value="Band_7/SPFH_dom_sf"/>
</dbReference>
<dbReference type="PANTHER" id="PTHR37826">
    <property type="entry name" value="FLOTILLIN BAND_7_5 DOMAIN PROTEIN"/>
    <property type="match status" value="1"/>
</dbReference>
<dbReference type="Gene3D" id="3.30.479.30">
    <property type="entry name" value="Band 7 domain"/>
    <property type="match status" value="1"/>
</dbReference>
<dbReference type="AlphaFoldDB" id="A0A8J3CK60"/>
<proteinExistence type="predicted"/>
<evidence type="ECO:0000313" key="2">
    <source>
        <dbReference type="EMBL" id="GHA68463.1"/>
    </source>
</evidence>
<feature type="domain" description="SPFH" evidence="1">
    <location>
        <begin position="26"/>
        <end position="235"/>
    </location>
</feature>
<dbReference type="RefSeq" id="WP_189491561.1">
    <property type="nucleotide sequence ID" value="NZ_BMZG01000003.1"/>
</dbReference>
<evidence type="ECO:0000259" key="1">
    <source>
        <dbReference type="Pfam" id="PF13421"/>
    </source>
</evidence>
<evidence type="ECO:0000313" key="3">
    <source>
        <dbReference type="Proteomes" id="UP000614287"/>
    </source>
</evidence>
<organism evidence="2 3">
    <name type="scientific">Formosimonas limnophila</name>
    <dbReference type="NCBI Taxonomy" id="1384487"/>
    <lineage>
        <taxon>Bacteria</taxon>
        <taxon>Pseudomonadati</taxon>
        <taxon>Pseudomonadota</taxon>
        <taxon>Betaproteobacteria</taxon>
        <taxon>Burkholderiales</taxon>
        <taxon>Burkholderiaceae</taxon>
        <taxon>Formosimonas</taxon>
    </lineage>
</organism>
<dbReference type="Proteomes" id="UP000614287">
    <property type="component" value="Unassembled WGS sequence"/>
</dbReference>
<dbReference type="EMBL" id="BMZG01000003">
    <property type="protein sequence ID" value="GHA68463.1"/>
    <property type="molecule type" value="Genomic_DNA"/>
</dbReference>
<accession>A0A8J3CK60</accession>
<dbReference type="Pfam" id="PF13421">
    <property type="entry name" value="Band_7_1"/>
    <property type="match status" value="1"/>
</dbReference>
<sequence length="332" mass="36634">MSLFSFISKQFIDIIQWNEESDGVLAWRFPVADQEIQYGAQLTVRESQMAVFINEGKIADVFGPGLYELNTRTLPVLTALENWDKGFESPFKSDVVFFSTRLQLGRKWGTPNPITIRDQDFGMVRMRAFGIYSYKLVDPKLMHTHISGTRESYSVEDLEQQLRNLVISTMTSTLGSSGVPFIDMAANQLLMSDKIKEVLTPVFAQYGLLLDNFAVENVSLPDELQKAIDTRISIGMAGDLNKLTQYNTANAINQAAQNESGLAGLGATMGVGTIIGQTIAQQMAQPSAQPVSPAEPTPQERLSQLKVLLDQGLISAVDYDNSKAEILKKLVG</sequence>
<dbReference type="SUPFAM" id="SSF117892">
    <property type="entry name" value="Band 7/SPFH domain"/>
    <property type="match status" value="1"/>
</dbReference>
<comment type="caution">
    <text evidence="2">The sequence shown here is derived from an EMBL/GenBank/DDBJ whole genome shotgun (WGS) entry which is preliminary data.</text>
</comment>
<dbReference type="CDD" id="cd03408">
    <property type="entry name" value="SPFH_like_u1"/>
    <property type="match status" value="1"/>
</dbReference>
<name>A0A8J3CK60_9BURK</name>
<dbReference type="InterPro" id="IPR033880">
    <property type="entry name" value="SPFH_YdjI"/>
</dbReference>
<reference evidence="2" key="2">
    <citation type="submission" date="2020-09" db="EMBL/GenBank/DDBJ databases">
        <authorList>
            <person name="Sun Q."/>
            <person name="Kim S."/>
        </authorList>
    </citation>
    <scope>NUCLEOTIDE SEQUENCE</scope>
    <source>
        <strain evidence="2">KCTC 32501</strain>
    </source>
</reference>
<dbReference type="PANTHER" id="PTHR37826:SF2">
    <property type="entry name" value="ZINC-RIBBON DOMAIN-CONTAINING PROTEIN"/>
    <property type="match status" value="1"/>
</dbReference>